<keyword evidence="3" id="KW-1185">Reference proteome</keyword>
<reference evidence="2 3" key="1">
    <citation type="submission" date="2018-12" db="EMBL/GenBank/DDBJ databases">
        <title>Genomic taxonomy of the Vibrionaceae family.</title>
        <authorList>
            <person name="Gomez-Gil B."/>
            <person name="Enciso-Ibarra K."/>
        </authorList>
    </citation>
    <scope>NUCLEOTIDE SEQUENCE [LARGE SCALE GENOMIC DNA]</scope>
    <source>
        <strain evidence="2 3">CAIM 594</strain>
    </source>
</reference>
<name>A0A3R9EHI6_9VIBR</name>
<organism evidence="2 3">
    <name type="scientific">Vibrio pectenicida</name>
    <dbReference type="NCBI Taxonomy" id="62763"/>
    <lineage>
        <taxon>Bacteria</taxon>
        <taxon>Pseudomonadati</taxon>
        <taxon>Pseudomonadota</taxon>
        <taxon>Gammaproteobacteria</taxon>
        <taxon>Vibrionales</taxon>
        <taxon>Vibrionaceae</taxon>
        <taxon>Vibrio</taxon>
    </lineage>
</organism>
<evidence type="ECO:0000313" key="3">
    <source>
        <dbReference type="Proteomes" id="UP000269041"/>
    </source>
</evidence>
<protein>
    <submittedName>
        <fullName evidence="2">Uncharacterized protein</fullName>
    </submittedName>
</protein>
<feature type="coiled-coil region" evidence="1">
    <location>
        <begin position="119"/>
        <end position="146"/>
    </location>
</feature>
<dbReference type="AlphaFoldDB" id="A0A3R9EHI6"/>
<evidence type="ECO:0000256" key="1">
    <source>
        <dbReference type="SAM" id="Coils"/>
    </source>
</evidence>
<dbReference type="OrthoDB" id="5879506at2"/>
<comment type="caution">
    <text evidence="2">The sequence shown here is derived from an EMBL/GenBank/DDBJ whole genome shotgun (WGS) entry which is preliminary data.</text>
</comment>
<accession>A0A3R9EHI6</accession>
<dbReference type="RefSeq" id="WP_125322240.1">
    <property type="nucleotide sequence ID" value="NZ_AP024889.1"/>
</dbReference>
<keyword evidence="1" id="KW-0175">Coiled coil</keyword>
<proteinExistence type="predicted"/>
<sequence>MTKSLCKMTRKQIADGLGDIHRLVAEPKFVCRSCARSSLEKEYLCKPTAIRPLVCQKQSLVKQSKCVLLNEALPLAKSPDPELVDKSFIVRKVVEQVKQKAQHKTSTAPNDLLESFASNKEIKNAKKALKKQYKQQKKLLKLAKKTFKLQKREAKLRAGLDLGKLISTGKASVEVSKVH</sequence>
<dbReference type="Proteomes" id="UP000269041">
    <property type="component" value="Unassembled WGS sequence"/>
</dbReference>
<evidence type="ECO:0000313" key="2">
    <source>
        <dbReference type="EMBL" id="RSD30553.1"/>
    </source>
</evidence>
<gene>
    <name evidence="2" type="ORF">EJA03_13340</name>
</gene>
<dbReference type="EMBL" id="RSFA01000062">
    <property type="protein sequence ID" value="RSD30553.1"/>
    <property type="molecule type" value="Genomic_DNA"/>
</dbReference>